<evidence type="ECO:0000256" key="1">
    <source>
        <dbReference type="ARBA" id="ARBA00008129"/>
    </source>
</evidence>
<accession>Q6RWS0</accession>
<sequence length="349" mass="38048">MESNFLAAAVQAEPVYFNAFQTAEKAASLIDDAGRQGARLVTFPETWLPGYPYWIWLGAPAWGMHHFILKYHQNSPVAGGPEEQILCQAARRNGIFVVMGLSEKIGASLYMAQWFISPDGKVVARRRKLKPTHVERSVFGEGDGSDIVVLDTPLGKVGGLCCWEHMQPLSKYAMYSQGEQIHAASWPSVSVYRDKIYVLGPELNGAANQMYAAEGQCFVLASWATVSQAAIDLFCDTPDKAALMKIGGGFSQIYGPDGCPLAKPLPEDVEGLVTAEIDFNAITRVKAAADPVGHYSRPDVFRLLFNRTRQERVVSVNTFVPGVTQRTAKNGSADELVGHPENAVARAAE</sequence>
<dbReference type="GO" id="GO:0051410">
    <property type="term" value="P:detoxification of nitrogen compound"/>
    <property type="evidence" value="ECO:0007669"/>
    <property type="project" value="TreeGrafter"/>
</dbReference>
<dbReference type="PANTHER" id="PTHR46044:SF1">
    <property type="entry name" value="CN HYDROLASE DOMAIN-CONTAINING PROTEIN"/>
    <property type="match status" value="1"/>
</dbReference>
<dbReference type="InterPro" id="IPR044149">
    <property type="entry name" value="Nitrilases_CHs"/>
</dbReference>
<proteinExistence type="inferred from homology"/>
<protein>
    <submittedName>
        <fullName evidence="3">Nitrilase</fullName>
        <ecNumber evidence="3">3.5.5.7</ecNumber>
    </submittedName>
</protein>
<dbReference type="GO" id="GO:0018762">
    <property type="term" value="F:aliphatic nitrilase activity"/>
    <property type="evidence" value="ECO:0007669"/>
    <property type="project" value="UniProtKB-EC"/>
</dbReference>
<feature type="domain" description="CN hydrolase" evidence="2">
    <location>
        <begin position="5"/>
        <end position="279"/>
    </location>
</feature>
<dbReference type="InterPro" id="IPR003010">
    <property type="entry name" value="C-N_Hydrolase"/>
</dbReference>
<keyword evidence="3" id="KW-0378">Hydrolase</keyword>
<comment type="similarity">
    <text evidence="1">Belongs to the carbon-nitrogen hydrolase superfamily. Nitrilase family.</text>
</comment>
<dbReference type="InterPro" id="IPR000132">
    <property type="entry name" value="Nitrilase/CN_hydratase_CS"/>
</dbReference>
<dbReference type="PROSITE" id="PS00921">
    <property type="entry name" value="NITRIL_CHT_2"/>
    <property type="match status" value="1"/>
</dbReference>
<dbReference type="EC" id="3.5.5.7" evidence="3"/>
<dbReference type="PROSITE" id="PS00920">
    <property type="entry name" value="NITRIL_CHT_1"/>
    <property type="match status" value="1"/>
</dbReference>
<name>Q6RWS0_9ZZZZ</name>
<evidence type="ECO:0000259" key="2">
    <source>
        <dbReference type="PROSITE" id="PS50263"/>
    </source>
</evidence>
<evidence type="ECO:0000313" key="3">
    <source>
        <dbReference type="EMBL" id="AAR97379.1"/>
    </source>
</evidence>
<dbReference type="PROSITE" id="PS50263">
    <property type="entry name" value="CN_HYDROLASE"/>
    <property type="match status" value="1"/>
</dbReference>
<dbReference type="PANTHER" id="PTHR46044">
    <property type="entry name" value="NITRILASE"/>
    <property type="match status" value="1"/>
</dbReference>
<dbReference type="Gene3D" id="3.60.110.10">
    <property type="entry name" value="Carbon-nitrogen hydrolase"/>
    <property type="match status" value="1"/>
</dbReference>
<dbReference type="InterPro" id="IPR036526">
    <property type="entry name" value="C-N_Hydrolase_sf"/>
</dbReference>
<reference evidence="3" key="1">
    <citation type="journal article" date="2004" name="Appl. Environ. Microbiol.">
        <title>Exploring nitrilase sequence space for enantioselective catalysis.</title>
        <authorList>
            <person name="Robertson D.E."/>
            <person name="Chaplin J.A."/>
            <person name="DeSantis G."/>
            <person name="Podar M."/>
            <person name="Madden M."/>
            <person name="Chi E."/>
            <person name="Richardson T."/>
            <person name="Milan A."/>
            <person name="Miller M."/>
            <person name="Weiner D.P."/>
            <person name="Wong K."/>
            <person name="McQuaid J."/>
            <person name="Farwell B."/>
            <person name="Preston L.A."/>
            <person name="Tan X."/>
            <person name="Snead M.A."/>
            <person name="Keller M."/>
            <person name="Mathur E."/>
            <person name="Kretz P.L."/>
            <person name="Burk M.J."/>
            <person name="Short J.M."/>
        </authorList>
    </citation>
    <scope>NUCLEOTIDE SEQUENCE</scope>
</reference>
<gene>
    <name evidence="3" type="ORF">BD6762</name>
</gene>
<dbReference type="GO" id="GO:0018822">
    <property type="term" value="F:nitrile hydratase activity"/>
    <property type="evidence" value="ECO:0007669"/>
    <property type="project" value="TreeGrafter"/>
</dbReference>
<dbReference type="AlphaFoldDB" id="Q6RWS0"/>
<organism evidence="3">
    <name type="scientific">uncultured organism</name>
    <dbReference type="NCBI Taxonomy" id="155900"/>
    <lineage>
        <taxon>unclassified sequences</taxon>
        <taxon>environmental samples</taxon>
    </lineage>
</organism>
<dbReference type="Pfam" id="PF00795">
    <property type="entry name" value="CN_hydrolase"/>
    <property type="match status" value="1"/>
</dbReference>
<dbReference type="CDD" id="cd07564">
    <property type="entry name" value="nitrilases_CHs"/>
    <property type="match status" value="1"/>
</dbReference>
<dbReference type="SUPFAM" id="SSF56317">
    <property type="entry name" value="Carbon-nitrogen hydrolase"/>
    <property type="match status" value="1"/>
</dbReference>
<dbReference type="EMBL" id="AY487432">
    <property type="protein sequence ID" value="AAR97379.1"/>
    <property type="molecule type" value="Genomic_DNA"/>
</dbReference>